<evidence type="ECO:0000256" key="5">
    <source>
        <dbReference type="ARBA" id="ARBA00023163"/>
    </source>
</evidence>
<dbReference type="Pfam" id="PF04858">
    <property type="entry name" value="TH1"/>
    <property type="match status" value="1"/>
</dbReference>
<name>A0AAF3F3P7_9BILA</name>
<dbReference type="GO" id="GO:0003723">
    <property type="term" value="F:RNA binding"/>
    <property type="evidence" value="ECO:0007669"/>
    <property type="project" value="TreeGrafter"/>
</dbReference>
<dbReference type="AlphaFoldDB" id="A0AAF3F3P7"/>
<evidence type="ECO:0000256" key="6">
    <source>
        <dbReference type="ARBA" id="ARBA00023242"/>
    </source>
</evidence>
<reference evidence="9" key="1">
    <citation type="submission" date="2024-02" db="UniProtKB">
        <authorList>
            <consortium name="WormBaseParasite"/>
        </authorList>
    </citation>
    <scope>IDENTIFICATION</scope>
</reference>
<feature type="compositionally biased region" description="Basic and acidic residues" evidence="7">
    <location>
        <begin position="110"/>
        <end position="122"/>
    </location>
</feature>
<evidence type="ECO:0000256" key="2">
    <source>
        <dbReference type="ARBA" id="ARBA00005726"/>
    </source>
</evidence>
<protein>
    <submittedName>
        <fullName evidence="9">Uncharacterized protein</fullName>
    </submittedName>
</protein>
<sequence length="611" mass="69920">MDRPETSGEYETDELMRLMKCNDFILEFQAEEVVESCLNKKLFFIKSAAESLSQNYKGSSHLCNLIFDWFNAIGLDPTETKEENTSNEEKATEEEKETPTTSKKRKKNVTKKEKEASPKKEIQKSPTFNTISTYVEDTLATMLKKEFQPDCADSIFGELGGGIEWLPELISCKIWREMIYTLIESHPQCLMLNFAVKLISDAGYQTEIANVNTATQQLEIFTRIFLTSIDSLLSEYRNGEHTAQYETQLAELVRIVCQSEHTYLYTAALLEVLSREVNGIDSAACHHILQTLRSTLKGHEQETTAFRCAMLHTAEDQVASHVVQALLTMTSKQELNPADISHIYQQYILPHPPPAEVIRDPLFIEMLIDSLFHCDGSKVNMEHREKYIYLLAYASSVFESYKNKRRNQTRVELDVTRSAIERATSLIENLDEVLSELPDLLREARVPVVATGLLYFAETYLLSESRIGDLPVWPFVLIDQTASLHPNLHSTAFTLCTKLYEKVSKQPEAAEVIMERQRLLVDRFIHLFSIGFAIPVLEKIHKMYRDALIDSSLVRYFSIEVLEIVSPPYSKILSNLLIQLVSDEEIFEVSLREKHPIVSEFIAHYQSGQKN</sequence>
<organism evidence="8 9">
    <name type="scientific">Mesorhabditis belari</name>
    <dbReference type="NCBI Taxonomy" id="2138241"/>
    <lineage>
        <taxon>Eukaryota</taxon>
        <taxon>Metazoa</taxon>
        <taxon>Ecdysozoa</taxon>
        <taxon>Nematoda</taxon>
        <taxon>Chromadorea</taxon>
        <taxon>Rhabditida</taxon>
        <taxon>Rhabditina</taxon>
        <taxon>Rhabditomorpha</taxon>
        <taxon>Rhabditoidea</taxon>
        <taxon>Rhabditidae</taxon>
        <taxon>Mesorhabditinae</taxon>
        <taxon>Mesorhabditis</taxon>
    </lineage>
</organism>
<evidence type="ECO:0000313" key="9">
    <source>
        <dbReference type="WBParaSite" id="MBELARI_LOCUS21179"/>
    </source>
</evidence>
<evidence type="ECO:0000256" key="1">
    <source>
        <dbReference type="ARBA" id="ARBA00004123"/>
    </source>
</evidence>
<dbReference type="WBParaSite" id="MBELARI_LOCUS21179">
    <property type="protein sequence ID" value="MBELARI_LOCUS21179"/>
    <property type="gene ID" value="MBELARI_LOCUS21179"/>
</dbReference>
<feature type="region of interest" description="Disordered" evidence="7">
    <location>
        <begin position="78"/>
        <end position="122"/>
    </location>
</feature>
<keyword evidence="8" id="KW-1185">Reference proteome</keyword>
<keyword evidence="3" id="KW-0678">Repressor</keyword>
<accession>A0AAF3F3P7</accession>
<dbReference type="Proteomes" id="UP000887575">
    <property type="component" value="Unassembled WGS sequence"/>
</dbReference>
<dbReference type="PANTHER" id="PTHR12144:SF0">
    <property type="entry name" value="NEGATIVE ELONGATION FACTOR C_D"/>
    <property type="match status" value="1"/>
</dbReference>
<evidence type="ECO:0000313" key="8">
    <source>
        <dbReference type="Proteomes" id="UP000887575"/>
    </source>
</evidence>
<dbReference type="GO" id="GO:0032021">
    <property type="term" value="C:NELF complex"/>
    <property type="evidence" value="ECO:0007669"/>
    <property type="project" value="TreeGrafter"/>
</dbReference>
<evidence type="ECO:0000256" key="7">
    <source>
        <dbReference type="SAM" id="MobiDB-lite"/>
    </source>
</evidence>
<comment type="similarity">
    <text evidence="2">Belongs to the NELF-D family.</text>
</comment>
<keyword evidence="5" id="KW-0804">Transcription</keyword>
<dbReference type="PANTHER" id="PTHR12144">
    <property type="entry name" value="NEGATIVE ELONGATION FACTOR D"/>
    <property type="match status" value="1"/>
</dbReference>
<proteinExistence type="inferred from homology"/>
<comment type="subcellular location">
    <subcellularLocation>
        <location evidence="1">Nucleus</location>
    </subcellularLocation>
</comment>
<evidence type="ECO:0000256" key="3">
    <source>
        <dbReference type="ARBA" id="ARBA00022491"/>
    </source>
</evidence>
<dbReference type="InterPro" id="IPR006942">
    <property type="entry name" value="TH1"/>
</dbReference>
<evidence type="ECO:0000256" key="4">
    <source>
        <dbReference type="ARBA" id="ARBA00023015"/>
    </source>
</evidence>
<dbReference type="GO" id="GO:0034244">
    <property type="term" value="P:negative regulation of transcription elongation by RNA polymerase II"/>
    <property type="evidence" value="ECO:0007669"/>
    <property type="project" value="TreeGrafter"/>
</dbReference>
<keyword evidence="6" id="KW-0539">Nucleus</keyword>
<keyword evidence="4" id="KW-0805">Transcription regulation</keyword>
<feature type="compositionally biased region" description="Basic and acidic residues" evidence="7">
    <location>
        <begin position="78"/>
        <end position="90"/>
    </location>
</feature>